<gene>
    <name evidence="2" type="ORF">A3J00_01900</name>
</gene>
<proteinExistence type="predicted"/>
<evidence type="ECO:0000256" key="1">
    <source>
        <dbReference type="SAM" id="MobiDB-lite"/>
    </source>
</evidence>
<dbReference type="AlphaFoldDB" id="A0A1G2EZ09"/>
<protein>
    <submittedName>
        <fullName evidence="2">Uncharacterized protein</fullName>
    </submittedName>
</protein>
<reference evidence="2 3" key="1">
    <citation type="journal article" date="2016" name="Nat. Commun.">
        <title>Thousands of microbial genomes shed light on interconnected biogeochemical processes in an aquifer system.</title>
        <authorList>
            <person name="Anantharaman K."/>
            <person name="Brown C.T."/>
            <person name="Hug L.A."/>
            <person name="Sharon I."/>
            <person name="Castelle C.J."/>
            <person name="Probst A.J."/>
            <person name="Thomas B.C."/>
            <person name="Singh A."/>
            <person name="Wilkins M.J."/>
            <person name="Karaoz U."/>
            <person name="Brodie E.L."/>
            <person name="Williams K.H."/>
            <person name="Hubbard S.S."/>
            <person name="Banfield J.F."/>
        </authorList>
    </citation>
    <scope>NUCLEOTIDE SEQUENCE [LARGE SCALE GENOMIC DNA]</scope>
</reference>
<accession>A0A1G2EZ09</accession>
<evidence type="ECO:0000313" key="3">
    <source>
        <dbReference type="Proteomes" id="UP000178428"/>
    </source>
</evidence>
<dbReference type="EMBL" id="MHMR01000012">
    <property type="protein sequence ID" value="OGZ30957.1"/>
    <property type="molecule type" value="Genomic_DNA"/>
</dbReference>
<name>A0A1G2EZ09_9BACT</name>
<sequence length="85" mass="9451">MISMRKRRVLAVALEAAGVTDEKVDRLIDDLRDAAALEPVREGRAKVVIVLSFRSSAVVATNAPMGEPWYDDDPTEEWGEDHARD</sequence>
<comment type="caution">
    <text evidence="2">The sequence shown here is derived from an EMBL/GenBank/DDBJ whole genome shotgun (WGS) entry which is preliminary data.</text>
</comment>
<evidence type="ECO:0000313" key="2">
    <source>
        <dbReference type="EMBL" id="OGZ30957.1"/>
    </source>
</evidence>
<feature type="compositionally biased region" description="Acidic residues" evidence="1">
    <location>
        <begin position="69"/>
        <end position="79"/>
    </location>
</feature>
<dbReference type="Proteomes" id="UP000178428">
    <property type="component" value="Unassembled WGS sequence"/>
</dbReference>
<feature type="region of interest" description="Disordered" evidence="1">
    <location>
        <begin position="64"/>
        <end position="85"/>
    </location>
</feature>
<organism evidence="2 3">
    <name type="scientific">Candidatus Niyogibacteria bacterium RIFCSPLOWO2_02_FULL_45_13</name>
    <dbReference type="NCBI Taxonomy" id="1801725"/>
    <lineage>
        <taxon>Bacteria</taxon>
        <taxon>Candidatus Niyogiibacteriota</taxon>
    </lineage>
</organism>